<accession>A0A380SYT9</accession>
<reference evidence="2" key="1">
    <citation type="submission" date="2018-07" db="EMBL/GenBank/DDBJ databases">
        <authorList>
            <person name="Blom J."/>
        </authorList>
    </citation>
    <scope>NUCLEOTIDE SEQUENCE [LARGE SCALE GENOMIC DNA]</scope>
    <source>
        <strain evidence="2">CCOS 864</strain>
    </source>
</reference>
<gene>
    <name evidence="1" type="ORF">CCOS864_01892</name>
</gene>
<sequence>MPALGKLARQTGQAVSHVGRMLVYELDLMPEGKASITPYTCNRRKDGSTTLIRPRKGLAACATAMIKSLLRTSLRRRWFRKARW</sequence>
<keyword evidence="2" id="KW-1185">Reference proteome</keyword>
<evidence type="ECO:0000313" key="2">
    <source>
        <dbReference type="Proteomes" id="UP000255177"/>
    </source>
</evidence>
<dbReference type="AlphaFoldDB" id="A0A380SYT9"/>
<dbReference type="EMBL" id="UIDD01000006">
    <property type="protein sequence ID" value="SUQ62448.1"/>
    <property type="molecule type" value="Genomic_DNA"/>
</dbReference>
<dbReference type="Proteomes" id="UP000255177">
    <property type="component" value="Unassembled WGS sequence"/>
</dbReference>
<organism evidence="1 2">
    <name type="scientific">Pseudomonas wadenswilerensis</name>
    <dbReference type="NCBI Taxonomy" id="1785161"/>
    <lineage>
        <taxon>Bacteria</taxon>
        <taxon>Pseudomonadati</taxon>
        <taxon>Pseudomonadota</taxon>
        <taxon>Gammaproteobacteria</taxon>
        <taxon>Pseudomonadales</taxon>
        <taxon>Pseudomonadaceae</taxon>
        <taxon>Pseudomonas</taxon>
    </lineage>
</organism>
<proteinExistence type="predicted"/>
<name>A0A380SYT9_9PSED</name>
<evidence type="ECO:0000313" key="1">
    <source>
        <dbReference type="EMBL" id="SUQ62448.1"/>
    </source>
</evidence>
<protein>
    <submittedName>
        <fullName evidence="1">Uncharacterized protein</fullName>
    </submittedName>
</protein>